<dbReference type="PANTHER" id="PTHR23257">
    <property type="entry name" value="SERINE-THREONINE PROTEIN KINASE"/>
    <property type="match status" value="1"/>
</dbReference>
<evidence type="ECO:0000313" key="2">
    <source>
        <dbReference type="Proteomes" id="UP000887540"/>
    </source>
</evidence>
<dbReference type="InterPro" id="IPR050167">
    <property type="entry name" value="Ser_Thr_protein_kinase"/>
</dbReference>
<evidence type="ECO:0000313" key="3">
    <source>
        <dbReference type="WBParaSite" id="ACRNAN_Path_266.g987.t1"/>
    </source>
</evidence>
<organism evidence="2 3">
    <name type="scientific">Acrobeloides nanus</name>
    <dbReference type="NCBI Taxonomy" id="290746"/>
    <lineage>
        <taxon>Eukaryota</taxon>
        <taxon>Metazoa</taxon>
        <taxon>Ecdysozoa</taxon>
        <taxon>Nematoda</taxon>
        <taxon>Chromadorea</taxon>
        <taxon>Rhabditida</taxon>
        <taxon>Tylenchina</taxon>
        <taxon>Cephalobomorpha</taxon>
        <taxon>Cephaloboidea</taxon>
        <taxon>Cephalobidae</taxon>
        <taxon>Acrobeloides</taxon>
    </lineage>
</organism>
<dbReference type="Pfam" id="PF00069">
    <property type="entry name" value="Pkinase"/>
    <property type="match status" value="1"/>
</dbReference>
<dbReference type="GO" id="GO:0005524">
    <property type="term" value="F:ATP binding"/>
    <property type="evidence" value="ECO:0007669"/>
    <property type="project" value="InterPro"/>
</dbReference>
<dbReference type="InterPro" id="IPR000719">
    <property type="entry name" value="Prot_kinase_dom"/>
</dbReference>
<feature type="domain" description="Protein kinase" evidence="1">
    <location>
        <begin position="1"/>
        <end position="124"/>
    </location>
</feature>
<dbReference type="WBParaSite" id="ACRNAN_Path_266.g987.t1">
    <property type="protein sequence ID" value="ACRNAN_Path_266.g987.t1"/>
    <property type="gene ID" value="ACRNAN_Path_266.g987"/>
</dbReference>
<dbReference type="Gene3D" id="1.10.510.10">
    <property type="entry name" value="Transferase(Phosphotransferase) domain 1"/>
    <property type="match status" value="1"/>
</dbReference>
<dbReference type="SUPFAM" id="SSF56112">
    <property type="entry name" value="Protein kinase-like (PK-like)"/>
    <property type="match status" value="1"/>
</dbReference>
<protein>
    <submittedName>
        <fullName evidence="3">Protein kinase domain-containing protein</fullName>
    </submittedName>
</protein>
<dbReference type="GO" id="GO:0005737">
    <property type="term" value="C:cytoplasm"/>
    <property type="evidence" value="ECO:0007669"/>
    <property type="project" value="TreeGrafter"/>
</dbReference>
<dbReference type="AlphaFoldDB" id="A0A914C5H2"/>
<keyword evidence="2" id="KW-1185">Reference proteome</keyword>
<accession>A0A914C5H2</accession>
<name>A0A914C5H2_9BILA</name>
<dbReference type="Proteomes" id="UP000887540">
    <property type="component" value="Unplaced"/>
</dbReference>
<dbReference type="InterPro" id="IPR011009">
    <property type="entry name" value="Kinase-like_dom_sf"/>
</dbReference>
<evidence type="ECO:0000259" key="1">
    <source>
        <dbReference type="PROSITE" id="PS50011"/>
    </source>
</evidence>
<proteinExistence type="predicted"/>
<reference evidence="3" key="1">
    <citation type="submission" date="2022-11" db="UniProtKB">
        <authorList>
            <consortium name="WormBaseParasite"/>
        </authorList>
    </citation>
    <scope>IDENTIFICATION</scope>
</reference>
<dbReference type="GO" id="GO:0004672">
    <property type="term" value="F:protein kinase activity"/>
    <property type="evidence" value="ECO:0007669"/>
    <property type="project" value="InterPro"/>
</dbReference>
<sequence>MKMENGVLVDEKGALFYLQNLAKLDHENVLKFKICIDAAESSTSIPNSVLMDQCQESLSNYINDSKRYIQRYFYLSWAYGIAAGTCYLHENNIIHRDLKPDKFVLYVVADPDFQLSLTRLKPNQ</sequence>
<dbReference type="GO" id="GO:0007165">
    <property type="term" value="P:signal transduction"/>
    <property type="evidence" value="ECO:0007669"/>
    <property type="project" value="TreeGrafter"/>
</dbReference>
<dbReference type="PROSITE" id="PS50011">
    <property type="entry name" value="PROTEIN_KINASE_DOM"/>
    <property type="match status" value="1"/>
</dbReference>